<keyword evidence="4 7" id="KW-0812">Transmembrane</keyword>
<gene>
    <name evidence="9" type="ORF">METZ01_LOCUS447780</name>
</gene>
<dbReference type="AlphaFoldDB" id="A0A382ZH98"/>
<dbReference type="SUPFAM" id="SSF161098">
    <property type="entry name" value="MetI-like"/>
    <property type="match status" value="1"/>
</dbReference>
<feature type="domain" description="ABC transmembrane type-1" evidence="8">
    <location>
        <begin position="100"/>
        <end position="236"/>
    </location>
</feature>
<reference evidence="9" key="1">
    <citation type="submission" date="2018-05" db="EMBL/GenBank/DDBJ databases">
        <authorList>
            <person name="Lanie J.A."/>
            <person name="Ng W.-L."/>
            <person name="Kazmierczak K.M."/>
            <person name="Andrzejewski T.M."/>
            <person name="Davidsen T.M."/>
            <person name="Wayne K.J."/>
            <person name="Tettelin H."/>
            <person name="Glass J.I."/>
            <person name="Rusch D."/>
            <person name="Podicherti R."/>
            <person name="Tsui H.-C.T."/>
            <person name="Winkler M.E."/>
        </authorList>
    </citation>
    <scope>NUCLEOTIDE SEQUENCE</scope>
</reference>
<evidence type="ECO:0000256" key="3">
    <source>
        <dbReference type="ARBA" id="ARBA00022475"/>
    </source>
</evidence>
<feature type="transmembrane region" description="Helical" evidence="7">
    <location>
        <begin position="139"/>
        <end position="163"/>
    </location>
</feature>
<sequence>MQQYLLRRILLAIPTIIGVTILIFFIMRILPGDPLSVIVSEDAGTYVLTEEELAAVRADLGLDKPLYMQYLSWMADIARGDMGHSFWNSKPISHLIKRRGPITAQIAIMSVIISWIVGLPVGIVGAVWRNTWADHSTRFFVTVFMAVPAFWVGLIVVLVSVLVWTWRPPLSIYYLWSDPWLNLQITLGPAIVMGLGLGASIARMSRSSLLEVYREDYVRTARAKGLNERTIIWRHV</sequence>
<feature type="transmembrane region" description="Helical" evidence="7">
    <location>
        <begin position="9"/>
        <end position="30"/>
    </location>
</feature>
<dbReference type="EMBL" id="UINC01183942">
    <property type="protein sequence ID" value="SVD94926.1"/>
    <property type="molecule type" value="Genomic_DNA"/>
</dbReference>
<evidence type="ECO:0000256" key="6">
    <source>
        <dbReference type="ARBA" id="ARBA00023136"/>
    </source>
</evidence>
<dbReference type="Pfam" id="PF00528">
    <property type="entry name" value="BPD_transp_1"/>
    <property type="match status" value="1"/>
</dbReference>
<dbReference type="GO" id="GO:0055085">
    <property type="term" value="P:transmembrane transport"/>
    <property type="evidence" value="ECO:0007669"/>
    <property type="project" value="InterPro"/>
</dbReference>
<evidence type="ECO:0000256" key="4">
    <source>
        <dbReference type="ARBA" id="ARBA00022692"/>
    </source>
</evidence>
<keyword evidence="2" id="KW-0813">Transport</keyword>
<protein>
    <recommendedName>
        <fullName evidence="8">ABC transmembrane type-1 domain-containing protein</fullName>
    </recommendedName>
</protein>
<keyword evidence="5 7" id="KW-1133">Transmembrane helix</keyword>
<feature type="transmembrane region" description="Helical" evidence="7">
    <location>
        <begin position="102"/>
        <end position="127"/>
    </location>
</feature>
<dbReference type="CDD" id="cd06261">
    <property type="entry name" value="TM_PBP2"/>
    <property type="match status" value="1"/>
</dbReference>
<accession>A0A382ZH98</accession>
<evidence type="ECO:0000256" key="5">
    <source>
        <dbReference type="ARBA" id="ARBA00022989"/>
    </source>
</evidence>
<dbReference type="PROSITE" id="PS50928">
    <property type="entry name" value="ABC_TM1"/>
    <property type="match status" value="1"/>
</dbReference>
<proteinExistence type="predicted"/>
<name>A0A382ZH98_9ZZZZ</name>
<keyword evidence="3" id="KW-1003">Cell membrane</keyword>
<comment type="subcellular location">
    <subcellularLocation>
        <location evidence="1">Cell membrane</location>
        <topology evidence="1">Multi-pass membrane protein</topology>
    </subcellularLocation>
</comment>
<evidence type="ECO:0000256" key="7">
    <source>
        <dbReference type="SAM" id="Phobius"/>
    </source>
</evidence>
<dbReference type="GO" id="GO:0005886">
    <property type="term" value="C:plasma membrane"/>
    <property type="evidence" value="ECO:0007669"/>
    <property type="project" value="UniProtKB-SubCell"/>
</dbReference>
<dbReference type="InterPro" id="IPR045621">
    <property type="entry name" value="BPD_transp_1_N"/>
</dbReference>
<feature type="transmembrane region" description="Helical" evidence="7">
    <location>
        <begin position="183"/>
        <end position="202"/>
    </location>
</feature>
<organism evidence="9">
    <name type="scientific">marine metagenome</name>
    <dbReference type="NCBI Taxonomy" id="408172"/>
    <lineage>
        <taxon>unclassified sequences</taxon>
        <taxon>metagenomes</taxon>
        <taxon>ecological metagenomes</taxon>
    </lineage>
</organism>
<evidence type="ECO:0000256" key="2">
    <source>
        <dbReference type="ARBA" id="ARBA00022448"/>
    </source>
</evidence>
<dbReference type="Gene3D" id="1.10.3720.10">
    <property type="entry name" value="MetI-like"/>
    <property type="match status" value="1"/>
</dbReference>
<dbReference type="Pfam" id="PF19300">
    <property type="entry name" value="BPD_transp_1_N"/>
    <property type="match status" value="1"/>
</dbReference>
<feature type="non-terminal residue" evidence="9">
    <location>
        <position position="236"/>
    </location>
</feature>
<dbReference type="InterPro" id="IPR000515">
    <property type="entry name" value="MetI-like"/>
</dbReference>
<dbReference type="PANTHER" id="PTHR43163:SF6">
    <property type="entry name" value="DIPEPTIDE TRANSPORT SYSTEM PERMEASE PROTEIN DPPB-RELATED"/>
    <property type="match status" value="1"/>
</dbReference>
<evidence type="ECO:0000259" key="8">
    <source>
        <dbReference type="PROSITE" id="PS50928"/>
    </source>
</evidence>
<evidence type="ECO:0000256" key="1">
    <source>
        <dbReference type="ARBA" id="ARBA00004651"/>
    </source>
</evidence>
<dbReference type="InterPro" id="IPR035906">
    <property type="entry name" value="MetI-like_sf"/>
</dbReference>
<keyword evidence="6 7" id="KW-0472">Membrane</keyword>
<dbReference type="PANTHER" id="PTHR43163">
    <property type="entry name" value="DIPEPTIDE TRANSPORT SYSTEM PERMEASE PROTEIN DPPB-RELATED"/>
    <property type="match status" value="1"/>
</dbReference>
<evidence type="ECO:0000313" key="9">
    <source>
        <dbReference type="EMBL" id="SVD94926.1"/>
    </source>
</evidence>